<protein>
    <submittedName>
        <fullName evidence="1">DUF2505 domain-containing protein</fullName>
    </submittedName>
</protein>
<dbReference type="Pfam" id="PF10698">
    <property type="entry name" value="DUF2505"/>
    <property type="match status" value="1"/>
</dbReference>
<name>A0A3Q9GLG2_9ACTO</name>
<gene>
    <name evidence="1" type="ORF">EBQ10_10310</name>
</gene>
<dbReference type="InterPro" id="IPR019639">
    <property type="entry name" value="DUF2505"/>
</dbReference>
<dbReference type="EMBL" id="CP033905">
    <property type="protein sequence ID" value="AZR07640.1"/>
    <property type="molecule type" value="Genomic_DNA"/>
</dbReference>
<dbReference type="AlphaFoldDB" id="A0A3Q9GLG2"/>
<evidence type="ECO:0000313" key="2">
    <source>
        <dbReference type="Proteomes" id="UP000275951"/>
    </source>
</evidence>
<sequence length="170" mass="18122">MKFVSETSYVGPLDLVIDVLTSPELLRAREKAAHLDHEIEFASDGVSHSFRIQVPPESIPSAARSFFPNGAKAFATATTLVHAEAGQVHGAKIPYTIDVSGAPVSGSLTFLLADGGVTTPAKISGEVNVSIPFIGGRIEKMLVERVSRIVAQDTDVVNAEIARRRGEDQL</sequence>
<organism evidence="1 2">
    <name type="scientific">Trueperella pyogenes</name>
    <dbReference type="NCBI Taxonomy" id="1661"/>
    <lineage>
        <taxon>Bacteria</taxon>
        <taxon>Bacillati</taxon>
        <taxon>Actinomycetota</taxon>
        <taxon>Actinomycetes</taxon>
        <taxon>Actinomycetales</taxon>
        <taxon>Actinomycetaceae</taxon>
        <taxon>Trueperella</taxon>
    </lineage>
</organism>
<evidence type="ECO:0000313" key="1">
    <source>
        <dbReference type="EMBL" id="AZR07640.1"/>
    </source>
</evidence>
<dbReference type="Proteomes" id="UP000275951">
    <property type="component" value="Chromosome"/>
</dbReference>
<accession>A0A3Q9GLG2</accession>
<dbReference type="RefSeq" id="WP_126714621.1">
    <property type="nucleotide sequence ID" value="NZ_CP033903.1"/>
</dbReference>
<reference evidence="1 2" key="1">
    <citation type="submission" date="2018-11" db="EMBL/GenBank/DDBJ databases">
        <title>Multidrug-resistant genes are associated with an 42-kb island TGI1 carrying a complex class 1 integron in a Trueperella pyogenes.</title>
        <authorList>
            <person name="Dong W."/>
        </authorList>
    </citation>
    <scope>NUCLEOTIDE SEQUENCE [LARGE SCALE GENOMIC DNA]</scope>
    <source>
        <strain evidence="1 2">TP4</strain>
    </source>
</reference>
<proteinExistence type="predicted"/>